<proteinExistence type="predicted"/>
<evidence type="ECO:0000256" key="1">
    <source>
        <dbReference type="SAM" id="MobiDB-lite"/>
    </source>
</evidence>
<evidence type="ECO:0000313" key="4">
    <source>
        <dbReference type="Proteomes" id="UP000041254"/>
    </source>
</evidence>
<feature type="region of interest" description="Disordered" evidence="1">
    <location>
        <begin position="138"/>
        <end position="191"/>
    </location>
</feature>
<dbReference type="InParanoid" id="A0A0G4GNP3"/>
<name>A0A0G4GNP3_VITBC</name>
<dbReference type="AlphaFoldDB" id="A0A0G4GNP3"/>
<feature type="transmembrane region" description="Helical" evidence="2">
    <location>
        <begin position="202"/>
        <end position="225"/>
    </location>
</feature>
<dbReference type="NCBIfam" id="NF041384">
    <property type="entry name" value="YHS_seleno_dom"/>
    <property type="match status" value="1"/>
</dbReference>
<reference evidence="3 4" key="1">
    <citation type="submission" date="2014-11" db="EMBL/GenBank/DDBJ databases">
        <authorList>
            <person name="Zhu J."/>
            <person name="Qi W."/>
            <person name="Song R."/>
        </authorList>
    </citation>
    <scope>NUCLEOTIDE SEQUENCE [LARGE SCALE GENOMIC DNA]</scope>
</reference>
<keyword evidence="4" id="KW-1185">Reference proteome</keyword>
<keyword evidence="2" id="KW-0472">Membrane</keyword>
<keyword evidence="2" id="KW-1133">Transmembrane helix</keyword>
<keyword evidence="2" id="KW-0812">Transmembrane</keyword>
<protein>
    <recommendedName>
        <fullName evidence="5">YHS domain-containing protein</fullName>
    </recommendedName>
</protein>
<evidence type="ECO:0000313" key="3">
    <source>
        <dbReference type="EMBL" id="CEM31906.1"/>
    </source>
</evidence>
<sequence>MSRLCGSCTEDEHQSEILEDTAGSSIIQLPIQTDNEVKDQANQHSNDDGNAAAKPGAVAAMCSCCEYVEEQGKLKLQESLRLVLESPEFKASPRAGMHKVFFEDSTSMWSQTVTRSLASRSQGLAGIVLLSGLQQQQKESSGKTKEEASTAPKVNGCLIKGDTDNAPKQKGDIAVPVASPPPSDRQAPSSRPALFKKSKMRLFVAVAGVAVLIAAAIVLGLMLPYSFSHTSPIVPVGIEGAVVAAKRTFYAPGGYILDGRDPVAYRKLERNAEPVMGRKGDSTLESDYKGLFKVAFASKEHKEMFDTNPRAYLPKYGAWCACVIAHGEYRPADPTMWEVHEGELYVAHGQRELEVWRADRSGFITEGNRFWAAQGWAN</sequence>
<feature type="compositionally biased region" description="Basic and acidic residues" evidence="1">
    <location>
        <begin position="161"/>
        <end position="171"/>
    </location>
</feature>
<accession>A0A0G4GNP3</accession>
<evidence type="ECO:0000256" key="2">
    <source>
        <dbReference type="SAM" id="Phobius"/>
    </source>
</evidence>
<evidence type="ECO:0008006" key="5">
    <source>
        <dbReference type="Google" id="ProtNLM"/>
    </source>
</evidence>
<organism evidence="3 4">
    <name type="scientific">Vitrella brassicaformis (strain CCMP3155)</name>
    <dbReference type="NCBI Taxonomy" id="1169540"/>
    <lineage>
        <taxon>Eukaryota</taxon>
        <taxon>Sar</taxon>
        <taxon>Alveolata</taxon>
        <taxon>Colpodellida</taxon>
        <taxon>Vitrellaceae</taxon>
        <taxon>Vitrella</taxon>
    </lineage>
</organism>
<dbReference type="EMBL" id="CDMY01000738">
    <property type="protein sequence ID" value="CEM31906.1"/>
    <property type="molecule type" value="Genomic_DNA"/>
</dbReference>
<dbReference type="VEuPathDB" id="CryptoDB:Vbra_2327"/>
<gene>
    <name evidence="3" type="ORF">Vbra_2327</name>
</gene>
<dbReference type="Proteomes" id="UP000041254">
    <property type="component" value="Unassembled WGS sequence"/>
</dbReference>